<evidence type="ECO:0000313" key="11">
    <source>
        <dbReference type="Proteomes" id="UP001199296"/>
    </source>
</evidence>
<evidence type="ECO:0000256" key="3">
    <source>
        <dbReference type="ARBA" id="ARBA00034487"/>
    </source>
</evidence>
<reference evidence="10 11" key="1">
    <citation type="submission" date="2021-10" db="EMBL/GenBank/DDBJ databases">
        <authorList>
            <person name="Grouzdev D.S."/>
            <person name="Pantiukh K.S."/>
            <person name="Krutkina M.S."/>
        </authorList>
    </citation>
    <scope>NUCLEOTIDE SEQUENCE [LARGE SCALE GENOMIC DNA]</scope>
    <source>
        <strain evidence="10 11">Z-7514</strain>
    </source>
</reference>
<protein>
    <recommendedName>
        <fullName evidence="5">Arsenite methyltransferase</fullName>
        <ecNumber evidence="4">2.1.1.137</ecNumber>
    </recommendedName>
</protein>
<evidence type="ECO:0000256" key="6">
    <source>
        <dbReference type="ARBA" id="ARBA00047941"/>
    </source>
</evidence>
<dbReference type="InterPro" id="IPR025714">
    <property type="entry name" value="Methyltranfer_dom"/>
</dbReference>
<sequence>MEQDKVKIKQKIKQNYGKIITDDQDNCCSNSSCCGERAETDRVQKAQKMGYEKEALDSSFAEANFALGCGNPRAIASLQKGETVLDLGSGAGFDAFLAAREVGEKGKVIGIDMTEEMVEKARLNARKNNFKNVEFILAEIEELPLAEQSVDVIISNCVINLSTNKKRVFSEAKRVLKKGGRLAISDILRLNDFPKAIKNDLDNYSSCVTGSITKEELISILTELNFKNISIERKNNSNQIVEDWSSKLKLSDYIYSAYIKAEK</sequence>
<comment type="similarity">
    <text evidence="3">Belongs to the methyltransferase superfamily. Arsenite methyltransferase family.</text>
</comment>
<dbReference type="EMBL" id="JAJFAT010000015">
    <property type="protein sequence ID" value="MCC3145696.1"/>
    <property type="molecule type" value="Genomic_DNA"/>
</dbReference>
<dbReference type="GO" id="GO:0030791">
    <property type="term" value="F:arsenite methyltransferase activity"/>
    <property type="evidence" value="ECO:0007669"/>
    <property type="project" value="UniProtKB-EC"/>
</dbReference>
<evidence type="ECO:0000256" key="7">
    <source>
        <dbReference type="ARBA" id="ARBA00047943"/>
    </source>
</evidence>
<dbReference type="Proteomes" id="UP001199296">
    <property type="component" value="Unassembled WGS sequence"/>
</dbReference>
<evidence type="ECO:0000259" key="9">
    <source>
        <dbReference type="Pfam" id="PF13847"/>
    </source>
</evidence>
<dbReference type="CDD" id="cd02440">
    <property type="entry name" value="AdoMet_MTases"/>
    <property type="match status" value="1"/>
</dbReference>
<evidence type="ECO:0000256" key="4">
    <source>
        <dbReference type="ARBA" id="ARBA00034521"/>
    </source>
</evidence>
<comment type="catalytic activity">
    <reaction evidence="6">
        <text>arsenic triglutathione + [thioredoxin]-dithiol + S-adenosyl-L-methionine + 2 H2O = methylarsonous acid + [thioredoxin]-disulfide + 3 glutathione + S-adenosyl-L-homocysteine + H(+)</text>
        <dbReference type="Rhea" id="RHEA:69460"/>
        <dbReference type="Rhea" id="RHEA-COMP:10698"/>
        <dbReference type="Rhea" id="RHEA-COMP:10700"/>
        <dbReference type="ChEBI" id="CHEBI:15377"/>
        <dbReference type="ChEBI" id="CHEBI:15378"/>
        <dbReference type="ChEBI" id="CHEBI:17826"/>
        <dbReference type="ChEBI" id="CHEBI:29950"/>
        <dbReference type="ChEBI" id="CHEBI:50058"/>
        <dbReference type="ChEBI" id="CHEBI:57856"/>
        <dbReference type="ChEBI" id="CHEBI:57925"/>
        <dbReference type="ChEBI" id="CHEBI:59789"/>
        <dbReference type="ChEBI" id="CHEBI:183640"/>
        <dbReference type="EC" id="2.1.1.137"/>
    </reaction>
</comment>
<dbReference type="RefSeq" id="WP_229346397.1">
    <property type="nucleotide sequence ID" value="NZ_JAJFAT010000015.1"/>
</dbReference>
<dbReference type="Gene3D" id="3.40.50.150">
    <property type="entry name" value="Vaccinia Virus protein VP39"/>
    <property type="match status" value="1"/>
</dbReference>
<organism evidence="10 11">
    <name type="scientific">Halanaerobium polyolivorans</name>
    <dbReference type="NCBI Taxonomy" id="2886943"/>
    <lineage>
        <taxon>Bacteria</taxon>
        <taxon>Bacillati</taxon>
        <taxon>Bacillota</taxon>
        <taxon>Clostridia</taxon>
        <taxon>Halanaerobiales</taxon>
        <taxon>Halanaerobiaceae</taxon>
        <taxon>Halanaerobium</taxon>
    </lineage>
</organism>
<gene>
    <name evidence="10" type="primary">arsM</name>
    <name evidence="10" type="ORF">LJ207_10210</name>
</gene>
<dbReference type="GO" id="GO:0032259">
    <property type="term" value="P:methylation"/>
    <property type="evidence" value="ECO:0007669"/>
    <property type="project" value="UniProtKB-KW"/>
</dbReference>
<evidence type="ECO:0000313" key="10">
    <source>
        <dbReference type="EMBL" id="MCC3145696.1"/>
    </source>
</evidence>
<evidence type="ECO:0000256" key="5">
    <source>
        <dbReference type="ARBA" id="ARBA00034545"/>
    </source>
</evidence>
<evidence type="ECO:0000256" key="8">
    <source>
        <dbReference type="ARBA" id="ARBA00048428"/>
    </source>
</evidence>
<dbReference type="Pfam" id="PF13847">
    <property type="entry name" value="Methyltransf_31"/>
    <property type="match status" value="1"/>
</dbReference>
<comment type="caution">
    <text evidence="10">The sequence shown here is derived from an EMBL/GenBank/DDBJ whole genome shotgun (WGS) entry which is preliminary data.</text>
</comment>
<dbReference type="InterPro" id="IPR029063">
    <property type="entry name" value="SAM-dependent_MTases_sf"/>
</dbReference>
<keyword evidence="2" id="KW-0949">S-adenosyl-L-methionine</keyword>
<comment type="catalytic activity">
    <reaction evidence="8">
        <text>arsenic triglutathione + 3 [thioredoxin]-dithiol + 3 S-adenosyl-L-methionine = trimethylarsine + 3 [thioredoxin]-disulfide + 3 glutathione + 3 S-adenosyl-L-homocysteine + 3 H(+)</text>
        <dbReference type="Rhea" id="RHEA:69432"/>
        <dbReference type="Rhea" id="RHEA-COMP:10698"/>
        <dbReference type="Rhea" id="RHEA-COMP:10700"/>
        <dbReference type="ChEBI" id="CHEBI:15378"/>
        <dbReference type="ChEBI" id="CHEBI:27130"/>
        <dbReference type="ChEBI" id="CHEBI:29950"/>
        <dbReference type="ChEBI" id="CHEBI:50058"/>
        <dbReference type="ChEBI" id="CHEBI:57856"/>
        <dbReference type="ChEBI" id="CHEBI:57925"/>
        <dbReference type="ChEBI" id="CHEBI:59789"/>
        <dbReference type="ChEBI" id="CHEBI:183640"/>
        <dbReference type="EC" id="2.1.1.137"/>
    </reaction>
</comment>
<accession>A0AAW4X1K6</accession>
<keyword evidence="1" id="KW-0808">Transferase</keyword>
<dbReference type="AlphaFoldDB" id="A0AAW4X1K6"/>
<evidence type="ECO:0000256" key="1">
    <source>
        <dbReference type="ARBA" id="ARBA00022679"/>
    </source>
</evidence>
<dbReference type="SUPFAM" id="SSF53335">
    <property type="entry name" value="S-adenosyl-L-methionine-dependent methyltransferases"/>
    <property type="match status" value="1"/>
</dbReference>
<dbReference type="InterPro" id="IPR026669">
    <property type="entry name" value="Arsenite_MeTrfase-like"/>
</dbReference>
<dbReference type="EC" id="2.1.1.137" evidence="4"/>
<keyword evidence="10" id="KW-0489">Methyltransferase</keyword>
<dbReference type="PANTHER" id="PTHR43675">
    <property type="entry name" value="ARSENITE METHYLTRANSFERASE"/>
    <property type="match status" value="1"/>
</dbReference>
<proteinExistence type="inferred from homology"/>
<dbReference type="PANTHER" id="PTHR43675:SF8">
    <property type="entry name" value="ARSENITE METHYLTRANSFERASE"/>
    <property type="match status" value="1"/>
</dbReference>
<name>A0AAW4X1K6_9FIRM</name>
<dbReference type="NCBIfam" id="NF008823">
    <property type="entry name" value="PRK11873.1"/>
    <property type="match status" value="1"/>
</dbReference>
<comment type="catalytic activity">
    <reaction evidence="7">
        <text>arsenic triglutathione + 2 [thioredoxin]-dithiol + 2 S-adenosyl-L-methionine + H2O = dimethylarsinous acid + 2 [thioredoxin]-disulfide + 3 glutathione + 2 S-adenosyl-L-homocysteine + 2 H(+)</text>
        <dbReference type="Rhea" id="RHEA:69464"/>
        <dbReference type="Rhea" id="RHEA-COMP:10698"/>
        <dbReference type="Rhea" id="RHEA-COMP:10700"/>
        <dbReference type="ChEBI" id="CHEBI:15377"/>
        <dbReference type="ChEBI" id="CHEBI:15378"/>
        <dbReference type="ChEBI" id="CHEBI:23808"/>
        <dbReference type="ChEBI" id="CHEBI:29950"/>
        <dbReference type="ChEBI" id="CHEBI:50058"/>
        <dbReference type="ChEBI" id="CHEBI:57856"/>
        <dbReference type="ChEBI" id="CHEBI:57925"/>
        <dbReference type="ChEBI" id="CHEBI:59789"/>
        <dbReference type="ChEBI" id="CHEBI:183640"/>
        <dbReference type="EC" id="2.1.1.137"/>
    </reaction>
</comment>
<evidence type="ECO:0000256" key="2">
    <source>
        <dbReference type="ARBA" id="ARBA00022691"/>
    </source>
</evidence>
<feature type="domain" description="Methyltransferase" evidence="9">
    <location>
        <begin position="79"/>
        <end position="223"/>
    </location>
</feature>
<keyword evidence="11" id="KW-1185">Reference proteome</keyword>